<dbReference type="Pfam" id="PF10536">
    <property type="entry name" value="PMD"/>
    <property type="match status" value="1"/>
</dbReference>
<dbReference type="OrthoDB" id="1421598at2759"/>
<sequence>MDPIRESARHIRPNPIDPSILYLQPRHRALWQGHRATPFSIGETMITLEDVAIQLGLPIDGKEELIGKTPGKPGLRDQRLRISWLKENIPLDDGPEGDVLNEELHQIVRAYIFRRLGGFFMPDTSENMVSHICLPLLRNLEEAGRYSWGSTVLAYLFHEICEATMWDDVGLREHGFPSLASRLTARKPRLMSVEDEATQYPVPAALSARYVADKVMWQYGMRQDIPEKLAYLDLQHTLKLTNKMIVHWPNRQLPWVQMCEQHWNRLVDALKTTVLLASHSCYMRWYKEITRKWVHPVEQGETYGVIADRVYKQPIPADEIAHICRHMQSLNVIWTQRVLETTSQLGRPYFCTVRSMVVILRGPSPRR</sequence>
<name>A0A835CLA3_9FABA</name>
<dbReference type="Proteomes" id="UP000634136">
    <property type="component" value="Unassembled WGS sequence"/>
</dbReference>
<reference evidence="2" key="1">
    <citation type="submission" date="2020-09" db="EMBL/GenBank/DDBJ databases">
        <title>Genome-Enabled Discovery of Anthraquinone Biosynthesis in Senna tora.</title>
        <authorList>
            <person name="Kang S.-H."/>
            <person name="Pandey R.P."/>
            <person name="Lee C.-M."/>
            <person name="Sim J.-S."/>
            <person name="Jeong J.-T."/>
            <person name="Choi B.-S."/>
            <person name="Jung M."/>
            <person name="Ginzburg D."/>
            <person name="Zhao K."/>
            <person name="Won S.Y."/>
            <person name="Oh T.-J."/>
            <person name="Yu Y."/>
            <person name="Kim N.-H."/>
            <person name="Lee O.R."/>
            <person name="Lee T.-H."/>
            <person name="Bashyal P."/>
            <person name="Kim T.-S."/>
            <person name="Lee W.-H."/>
            <person name="Kawkins C."/>
            <person name="Kim C.-K."/>
            <person name="Kim J.S."/>
            <person name="Ahn B.O."/>
            <person name="Rhee S.Y."/>
            <person name="Sohng J.K."/>
        </authorList>
    </citation>
    <scope>NUCLEOTIDE SEQUENCE</scope>
    <source>
        <tissue evidence="2">Leaf</tissue>
    </source>
</reference>
<keyword evidence="3" id="KW-1185">Reference proteome</keyword>
<evidence type="ECO:0000313" key="2">
    <source>
        <dbReference type="EMBL" id="KAF7844290.1"/>
    </source>
</evidence>
<proteinExistence type="predicted"/>
<dbReference type="EMBL" id="JAAIUW010000001">
    <property type="protein sequence ID" value="KAF7844290.1"/>
    <property type="molecule type" value="Genomic_DNA"/>
</dbReference>
<dbReference type="InterPro" id="IPR044824">
    <property type="entry name" value="MAIN-like"/>
</dbReference>
<dbReference type="AlphaFoldDB" id="A0A835CLA3"/>
<comment type="caution">
    <text evidence="2">The sequence shown here is derived from an EMBL/GenBank/DDBJ whole genome shotgun (WGS) entry which is preliminary data.</text>
</comment>
<dbReference type="GO" id="GO:0010073">
    <property type="term" value="P:meristem maintenance"/>
    <property type="evidence" value="ECO:0007669"/>
    <property type="project" value="InterPro"/>
</dbReference>
<dbReference type="PANTHER" id="PTHR46033:SF8">
    <property type="entry name" value="PROTEIN MAINTENANCE OF MERISTEMS-LIKE"/>
    <property type="match status" value="1"/>
</dbReference>
<evidence type="ECO:0000313" key="3">
    <source>
        <dbReference type="Proteomes" id="UP000634136"/>
    </source>
</evidence>
<dbReference type="PANTHER" id="PTHR46033">
    <property type="entry name" value="PROTEIN MAIN-LIKE 2"/>
    <property type="match status" value="1"/>
</dbReference>
<dbReference type="InterPro" id="IPR019557">
    <property type="entry name" value="AminoTfrase-like_pln_mobile"/>
</dbReference>
<accession>A0A835CLA3</accession>
<organism evidence="2 3">
    <name type="scientific">Senna tora</name>
    <dbReference type="NCBI Taxonomy" id="362788"/>
    <lineage>
        <taxon>Eukaryota</taxon>
        <taxon>Viridiplantae</taxon>
        <taxon>Streptophyta</taxon>
        <taxon>Embryophyta</taxon>
        <taxon>Tracheophyta</taxon>
        <taxon>Spermatophyta</taxon>
        <taxon>Magnoliopsida</taxon>
        <taxon>eudicotyledons</taxon>
        <taxon>Gunneridae</taxon>
        <taxon>Pentapetalae</taxon>
        <taxon>rosids</taxon>
        <taxon>fabids</taxon>
        <taxon>Fabales</taxon>
        <taxon>Fabaceae</taxon>
        <taxon>Caesalpinioideae</taxon>
        <taxon>Cassia clade</taxon>
        <taxon>Senna</taxon>
    </lineage>
</organism>
<protein>
    <submittedName>
        <fullName evidence="2">Serine/threonine-protein phosphatase 7 long form-like protein</fullName>
    </submittedName>
</protein>
<evidence type="ECO:0000259" key="1">
    <source>
        <dbReference type="Pfam" id="PF10536"/>
    </source>
</evidence>
<gene>
    <name evidence="2" type="ORF">G2W53_001195</name>
</gene>
<feature type="domain" description="Aminotransferase-like plant mobile" evidence="1">
    <location>
        <begin position="39"/>
        <end position="166"/>
    </location>
</feature>